<feature type="transmembrane region" description="Helical" evidence="8">
    <location>
        <begin position="117"/>
        <end position="135"/>
    </location>
</feature>
<accession>A0A3N0BU05</accession>
<feature type="transmembrane region" description="Helical" evidence="8">
    <location>
        <begin position="373"/>
        <end position="391"/>
    </location>
</feature>
<keyword evidence="4" id="KW-0808">Transferase</keyword>
<evidence type="ECO:0000256" key="5">
    <source>
        <dbReference type="ARBA" id="ARBA00022692"/>
    </source>
</evidence>
<keyword evidence="3" id="KW-0328">Glycosyltransferase</keyword>
<dbReference type="GO" id="GO:0016763">
    <property type="term" value="F:pentosyltransferase activity"/>
    <property type="evidence" value="ECO:0007669"/>
    <property type="project" value="TreeGrafter"/>
</dbReference>
<dbReference type="GO" id="GO:0009103">
    <property type="term" value="P:lipopolysaccharide biosynthetic process"/>
    <property type="evidence" value="ECO:0007669"/>
    <property type="project" value="UniProtKB-ARBA"/>
</dbReference>
<evidence type="ECO:0000256" key="4">
    <source>
        <dbReference type="ARBA" id="ARBA00022679"/>
    </source>
</evidence>
<feature type="transmembrane region" description="Helical" evidence="8">
    <location>
        <begin position="169"/>
        <end position="202"/>
    </location>
</feature>
<evidence type="ECO:0000256" key="1">
    <source>
        <dbReference type="ARBA" id="ARBA00004651"/>
    </source>
</evidence>
<dbReference type="RefSeq" id="WP_123206379.1">
    <property type="nucleotide sequence ID" value="NZ_RBEE01000023.1"/>
</dbReference>
<evidence type="ECO:0000256" key="6">
    <source>
        <dbReference type="ARBA" id="ARBA00022989"/>
    </source>
</evidence>
<feature type="transmembrane region" description="Helical" evidence="8">
    <location>
        <begin position="346"/>
        <end position="366"/>
    </location>
</feature>
<evidence type="ECO:0000256" key="7">
    <source>
        <dbReference type="ARBA" id="ARBA00023136"/>
    </source>
</evidence>
<feature type="transmembrane region" description="Helical" evidence="8">
    <location>
        <begin position="13"/>
        <end position="31"/>
    </location>
</feature>
<evidence type="ECO:0000256" key="3">
    <source>
        <dbReference type="ARBA" id="ARBA00022676"/>
    </source>
</evidence>
<dbReference type="InterPro" id="IPR050297">
    <property type="entry name" value="LipidA_mod_glycosyltrf_83"/>
</dbReference>
<name>A0A3N0BU05_9SPHI</name>
<comment type="subcellular location">
    <subcellularLocation>
        <location evidence="1">Cell membrane</location>
        <topology evidence="1">Multi-pass membrane protein</topology>
    </subcellularLocation>
</comment>
<feature type="domain" description="Glycosyltransferase RgtA/B/C/D-like" evidence="9">
    <location>
        <begin position="69"/>
        <end position="227"/>
    </location>
</feature>
<evidence type="ECO:0000256" key="8">
    <source>
        <dbReference type="SAM" id="Phobius"/>
    </source>
</evidence>
<keyword evidence="5 8" id="KW-0812">Transmembrane</keyword>
<feature type="transmembrane region" description="Helical" evidence="8">
    <location>
        <begin position="321"/>
        <end position="340"/>
    </location>
</feature>
<dbReference type="Pfam" id="PF13231">
    <property type="entry name" value="PMT_2"/>
    <property type="match status" value="1"/>
</dbReference>
<feature type="transmembrane region" description="Helical" evidence="8">
    <location>
        <begin position="292"/>
        <end position="314"/>
    </location>
</feature>
<evidence type="ECO:0000313" key="11">
    <source>
        <dbReference type="Proteomes" id="UP000274046"/>
    </source>
</evidence>
<feature type="transmembrane region" description="Helical" evidence="8">
    <location>
        <begin position="91"/>
        <end position="110"/>
    </location>
</feature>
<dbReference type="PANTHER" id="PTHR33908">
    <property type="entry name" value="MANNOSYLTRANSFERASE YKCB-RELATED"/>
    <property type="match status" value="1"/>
</dbReference>
<dbReference type="PANTHER" id="PTHR33908:SF3">
    <property type="entry name" value="UNDECAPRENYL PHOSPHATE-ALPHA-4-AMINO-4-DEOXY-L-ARABINOSE ARABINOSYL TRANSFERASE"/>
    <property type="match status" value="1"/>
</dbReference>
<evidence type="ECO:0000313" key="10">
    <source>
        <dbReference type="EMBL" id="RNL52577.1"/>
    </source>
</evidence>
<dbReference type="InterPro" id="IPR038731">
    <property type="entry name" value="RgtA/B/C-like"/>
</dbReference>
<gene>
    <name evidence="10" type="ORF">D7004_13605</name>
</gene>
<organism evidence="10 11">
    <name type="scientific">Pedobacter jejuensis</name>
    <dbReference type="NCBI Taxonomy" id="1268550"/>
    <lineage>
        <taxon>Bacteria</taxon>
        <taxon>Pseudomonadati</taxon>
        <taxon>Bacteroidota</taxon>
        <taxon>Sphingobacteriia</taxon>
        <taxon>Sphingobacteriales</taxon>
        <taxon>Sphingobacteriaceae</taxon>
        <taxon>Pedobacter</taxon>
    </lineage>
</organism>
<keyword evidence="6 8" id="KW-1133">Transmembrane helix</keyword>
<proteinExistence type="predicted"/>
<dbReference type="Proteomes" id="UP000274046">
    <property type="component" value="Unassembled WGS sequence"/>
</dbReference>
<evidence type="ECO:0000259" key="9">
    <source>
        <dbReference type="Pfam" id="PF13231"/>
    </source>
</evidence>
<comment type="caution">
    <text evidence="10">The sequence shown here is derived from an EMBL/GenBank/DDBJ whole genome shotgun (WGS) entry which is preliminary data.</text>
</comment>
<evidence type="ECO:0000256" key="2">
    <source>
        <dbReference type="ARBA" id="ARBA00022475"/>
    </source>
</evidence>
<dbReference type="EMBL" id="RBEE01000023">
    <property type="protein sequence ID" value="RNL52577.1"/>
    <property type="molecule type" value="Genomic_DNA"/>
</dbReference>
<feature type="transmembrane region" description="Helical" evidence="8">
    <location>
        <begin position="208"/>
        <end position="232"/>
    </location>
</feature>
<sequence>MPFPLKSALKDKFSYYLFLLIIVLGVFLRLYHYFINRSLWLDEGYLASSLLNFNFQQLLTKPLDYQQKAPIGFLLIVKLFLNIFGHNEYGLRIVPLLSGLLSILIFIPVTKYFLKRTGILVAMAILCISPAFIYHSVEIKQYSTELLCSILSFYLFIKYRTLNGFKEIIIWSLGGSITLWFSFSAIFILGGIGLGLSIYYLIKKQWNILFKSLIPFIIWLISFILLFVFFINKTPDAEWVVNWFRFYGDFMPLPPKSVLDLSWFFTSFYRMLDYPMGLLWNFVESGTQTHFYTPFIKMPFLPFILLGAGIYFSFKKSLQNFNVLVFPLLLVLLASGLELYPLTERFWLFLTPIFMLLIGIGLDCLIRSKPLKIIIVFLLLISLVIQSFQSITNSATFYKHKKSYQKESFDMINKEFKAGDAVYVYWNELPGFKVYSNLKKYKFNAIEGQDFRWNSKNLAEYNAKLDSDFKKIKNNKRVWVIFNNKFLSNVGDPISMPKWYYENKNLPAANLKTELSKIGKFIKTSNTADVSVYLYQITNQPNKINP</sequence>
<dbReference type="GO" id="GO:0010041">
    <property type="term" value="P:response to iron(III) ion"/>
    <property type="evidence" value="ECO:0007669"/>
    <property type="project" value="TreeGrafter"/>
</dbReference>
<protein>
    <recommendedName>
        <fullName evidence="9">Glycosyltransferase RgtA/B/C/D-like domain-containing protein</fullName>
    </recommendedName>
</protein>
<dbReference type="OrthoDB" id="1491458at2"/>
<dbReference type="AlphaFoldDB" id="A0A3N0BU05"/>
<dbReference type="GO" id="GO:0005886">
    <property type="term" value="C:plasma membrane"/>
    <property type="evidence" value="ECO:0007669"/>
    <property type="project" value="UniProtKB-SubCell"/>
</dbReference>
<keyword evidence="2" id="KW-1003">Cell membrane</keyword>
<keyword evidence="11" id="KW-1185">Reference proteome</keyword>
<reference evidence="10 11" key="1">
    <citation type="submission" date="2018-10" db="EMBL/GenBank/DDBJ databases">
        <title>Genome sequencing of Pedobacter jejuensis TNB23.</title>
        <authorList>
            <person name="Cho Y.-J."/>
            <person name="Cho A."/>
            <person name="Kim O.-S."/>
        </authorList>
    </citation>
    <scope>NUCLEOTIDE SEQUENCE [LARGE SCALE GENOMIC DNA]</scope>
    <source>
        <strain evidence="10 11">TNB23</strain>
    </source>
</reference>
<keyword evidence="7 8" id="KW-0472">Membrane</keyword>